<comment type="similarity">
    <text evidence="1">Belongs to the disease resistance NB-LRR family.</text>
</comment>
<feature type="coiled-coil region" evidence="7">
    <location>
        <begin position="43"/>
        <end position="70"/>
    </location>
</feature>
<keyword evidence="5" id="KW-0611">Plant defense</keyword>
<evidence type="ECO:0000256" key="2">
    <source>
        <dbReference type="ARBA" id="ARBA00022614"/>
    </source>
</evidence>
<dbReference type="GO" id="GO:0005524">
    <property type="term" value="F:ATP binding"/>
    <property type="evidence" value="ECO:0007669"/>
    <property type="project" value="UniProtKB-KW"/>
</dbReference>
<evidence type="ECO:0000256" key="1">
    <source>
        <dbReference type="ARBA" id="ARBA00008894"/>
    </source>
</evidence>
<keyword evidence="4" id="KW-0547">Nucleotide-binding</keyword>
<name>A0AA86V1F5_9FABA</name>
<accession>A0AA86V1F5</accession>
<reference evidence="10" key="1">
    <citation type="submission" date="2023-10" db="EMBL/GenBank/DDBJ databases">
        <authorList>
            <person name="Domelevo Entfellner J.-B."/>
        </authorList>
    </citation>
    <scope>NUCLEOTIDE SEQUENCE</scope>
</reference>
<evidence type="ECO:0000256" key="5">
    <source>
        <dbReference type="ARBA" id="ARBA00022821"/>
    </source>
</evidence>
<dbReference type="EMBL" id="OY731398">
    <property type="protein sequence ID" value="CAJ1816601.1"/>
    <property type="molecule type" value="Genomic_DNA"/>
</dbReference>
<dbReference type="SMART" id="SM00382">
    <property type="entry name" value="AAA"/>
    <property type="match status" value="1"/>
</dbReference>
<dbReference type="Gene3D" id="3.40.50.300">
    <property type="entry name" value="P-loop containing nucleotide triphosphate hydrolases"/>
    <property type="match status" value="1"/>
</dbReference>
<evidence type="ECO:0000313" key="10">
    <source>
        <dbReference type="EMBL" id="CAJ1816601.1"/>
    </source>
</evidence>
<feature type="region of interest" description="Disordered" evidence="8">
    <location>
        <begin position="2563"/>
        <end position="2732"/>
    </location>
</feature>
<dbReference type="PANTHER" id="PTHR33463:SF196">
    <property type="entry name" value="NB-ARC DOMAIN DISEASE RESISTANCE PROTEIN"/>
    <property type="match status" value="1"/>
</dbReference>
<dbReference type="Gramene" id="rna-AYBTSS11_LOCUS1038">
    <property type="protein sequence ID" value="CAJ1816601.1"/>
    <property type="gene ID" value="gene-AYBTSS11_LOCUS1038"/>
</dbReference>
<dbReference type="InterPro" id="IPR057135">
    <property type="entry name" value="At4g27190-like_LRR"/>
</dbReference>
<dbReference type="SUPFAM" id="SSF52540">
    <property type="entry name" value="P-loop containing nucleoside triphosphate hydrolases"/>
    <property type="match status" value="1"/>
</dbReference>
<feature type="domain" description="AAA+ ATPase" evidence="9">
    <location>
        <begin position="176"/>
        <end position="360"/>
    </location>
</feature>
<gene>
    <name evidence="10" type="ORF">AYBTSS11_LOCUS1038</name>
</gene>
<dbReference type="InterPro" id="IPR002182">
    <property type="entry name" value="NB-ARC"/>
</dbReference>
<dbReference type="GO" id="GO:0006952">
    <property type="term" value="P:defense response"/>
    <property type="evidence" value="ECO:0007669"/>
    <property type="project" value="UniProtKB-KW"/>
</dbReference>
<keyword evidence="3" id="KW-0677">Repeat</keyword>
<dbReference type="SUPFAM" id="SSF52047">
    <property type="entry name" value="RNI-like"/>
    <property type="match status" value="3"/>
</dbReference>
<dbReference type="Gene3D" id="1.10.8.430">
    <property type="entry name" value="Helical domain of apoptotic protease-activating factors"/>
    <property type="match status" value="1"/>
</dbReference>
<feature type="compositionally biased region" description="Low complexity" evidence="8">
    <location>
        <begin position="2658"/>
        <end position="2674"/>
    </location>
</feature>
<keyword evidence="7" id="KW-0175">Coiled coil</keyword>
<feature type="compositionally biased region" description="Low complexity" evidence="8">
    <location>
        <begin position="2592"/>
        <end position="2611"/>
    </location>
</feature>
<evidence type="ECO:0000256" key="3">
    <source>
        <dbReference type="ARBA" id="ARBA00022737"/>
    </source>
</evidence>
<evidence type="ECO:0000256" key="4">
    <source>
        <dbReference type="ARBA" id="ARBA00022741"/>
    </source>
</evidence>
<dbReference type="Pfam" id="PF00931">
    <property type="entry name" value="NB-ARC"/>
    <property type="match status" value="1"/>
</dbReference>
<dbReference type="InterPro" id="IPR003593">
    <property type="entry name" value="AAA+_ATPase"/>
</dbReference>
<evidence type="ECO:0000259" key="9">
    <source>
        <dbReference type="SMART" id="SM00382"/>
    </source>
</evidence>
<dbReference type="PRINTS" id="PR00364">
    <property type="entry name" value="DISEASERSIST"/>
</dbReference>
<dbReference type="Gene3D" id="1.10.10.10">
    <property type="entry name" value="Winged helix-like DNA-binding domain superfamily/Winged helix DNA-binding domain"/>
    <property type="match status" value="1"/>
</dbReference>
<feature type="compositionally biased region" description="Low complexity" evidence="8">
    <location>
        <begin position="2697"/>
        <end position="2717"/>
    </location>
</feature>
<protein>
    <recommendedName>
        <fullName evidence="9">AAA+ ATPase domain-containing protein</fullName>
    </recommendedName>
</protein>
<dbReference type="InterPro" id="IPR036388">
    <property type="entry name" value="WH-like_DNA-bd_sf"/>
</dbReference>
<keyword evidence="6" id="KW-0067">ATP-binding</keyword>
<keyword evidence="11" id="KW-1185">Reference proteome</keyword>
<dbReference type="GO" id="GO:0043531">
    <property type="term" value="F:ADP binding"/>
    <property type="evidence" value="ECO:0007669"/>
    <property type="project" value="InterPro"/>
</dbReference>
<proteinExistence type="inferred from homology"/>
<evidence type="ECO:0000256" key="7">
    <source>
        <dbReference type="SAM" id="Coils"/>
    </source>
</evidence>
<dbReference type="Gene3D" id="3.80.10.10">
    <property type="entry name" value="Ribonuclease Inhibitor"/>
    <property type="match status" value="7"/>
</dbReference>
<keyword evidence="2" id="KW-0433">Leucine-rich repeat</keyword>
<evidence type="ECO:0000313" key="11">
    <source>
        <dbReference type="Proteomes" id="UP001189624"/>
    </source>
</evidence>
<dbReference type="InterPro" id="IPR032675">
    <property type="entry name" value="LRR_dom_sf"/>
</dbReference>
<dbReference type="Pfam" id="PF23247">
    <property type="entry name" value="LRR_RPS2"/>
    <property type="match status" value="7"/>
</dbReference>
<dbReference type="InterPro" id="IPR050905">
    <property type="entry name" value="Plant_NBS-LRR"/>
</dbReference>
<dbReference type="InterPro" id="IPR027417">
    <property type="entry name" value="P-loop_NTPase"/>
</dbReference>
<evidence type="ECO:0000256" key="6">
    <source>
        <dbReference type="ARBA" id="ARBA00022840"/>
    </source>
</evidence>
<dbReference type="Proteomes" id="UP001189624">
    <property type="component" value="Chromosome 1"/>
</dbReference>
<dbReference type="PANTHER" id="PTHR33463">
    <property type="entry name" value="NB-ARC DOMAIN-CONTAINING PROTEIN-RELATED"/>
    <property type="match status" value="1"/>
</dbReference>
<dbReference type="SUPFAM" id="SSF52058">
    <property type="entry name" value="L domain-like"/>
    <property type="match status" value="2"/>
</dbReference>
<sequence length="2732" mass="309428">MDPNTVVSTATGSVLKFGGDLVTRHMGYFYNYKDKFEAVNRCIEMLDDTRKRVQNEVMAAEMNAEEIEEDVQHWLKYVDEKIKEYENFLCDKCHEKTRRSIRFFPNNMQLRYRLGRRATKILEEIKADELLNKKFDKVSYHIGPSMDAALSNTGYESFASRKKIMGMIMQALEDSTVSMIGVYGVGGVGKTTLVKEVAKEAKEKKLFNTVVMANISRNPDIEKVQGQIAETLGMRLEEESEIVRADRIRKRLKKEKENTLIILDDLWSGLDLNRLGIPQNEDNGVSQKVVKDAADFGYSKVETEKLSFDSNKTKKDKLSSDYNKIKNKLLSVDRKGCKIVLTSRNKEVLCNQMDVQERSTFSLGVLDQKEAEALLKKISEINVTNSAFDEKVTEISKMCAGLPIALISIGKTLKNKSPFVWEDVCRQIERQNFTGGQESIEFSAKLSYDHLKNELKHIFLQCARMGSDFSTMDLVKFCIGLEMLQGVYTIRETKSRVNVLLEELIESSLLVKSYSNDCFNMHDIVRDVALSISYTEKSVFFMKNGKLNEWPHKDKLERYTAIVLHYCDIVELPESIYCPRLEIFHIDSKDYFLKIPDDFFEDMVELKVLVLTGVNLSPLPSSIKRLTNLKMLCLERCTLRNNLSIMGELKKLRILSLSGSNIENLPVGMGQLDKLQLLDLSYCSKLRVIPSNIISRLSSLEEFYMRDDLILRETKEEILSKNVCLCELRHLNQLRSLDIHIPSVAHFPQNLFFDKLDSYKIVIGEINMLSVGEFKIPDKYEAVKFLALNLKDGINIHSEKRIKILFKKVEYLLLGELNDVQDVFYELNVEGFQILKHLFIVNNFCLQYIINSVNRFDPLLAFPKLESMCLYKLENLEKICDNQLTEASFSRLKIIKIKTCDQLEYIFSFFMFSRLTMLETIEVCDCDSLKEIVHVERESDSVSDVQTEEIEFPQLRFLTLQSLPAFFCFYTNDKMPSISQSSQEQVQNKELKEITAIPGRDTNACLSLFNGKVALPKLEWLELSSINIPQIWNDKSLHSFESLLTLNVSDCGNLKYLFSVSMSGSLVNLQSLFVSGCELMEDIFSAEDAMNIDIFPKLKKMEINCMEKLNTLWQPYIGFHSFHSLDSLIIRECNKLVTIFPSYTGEGFQSLQSLVITDCMSVETIFDFGNISQTCSIGATNLHDVFLEELPKLVHIWKVETDGILNFNNLQSVVVYESKMIKYAFPLSVAKGLEKLETLDVCNCEGMKEVVACDYQSNEQIVTFSKLEETTNLQLKSIFLATEKVIHNLEYMSISLKEAEWLRDYNFSHRMHKLQSLVLSGLKNTDILFWLLHRLPNLESITLKNCLFEGVWGSTGLAAHKTGVVVQLTELIINNLSYLQNIGFEHDLLLQRVERLVISGCVKLKSLLPSSVSFSYLTYLEVTECSGLRILMTSSTAMTLVQLTIMKVKLCQGIEKIVAEEEKTQVIEFRQLKAIELVSLQSLTCFCSSKKCDLKFPSLENLVVSDCPLMETFSKVQSAPNLRKMHVAAGEKDRWYWEGDLNTTLRKLSTDKVYSLMRVLVRSKEEAVLVNPFIILPLEISWLGTKDDFFETFQVSFKHSKHLRLKEDSELKVIWQGKAAFQENYFGSLKTLVVTGITKDHVIPSQVLTCLKNLEELKVESCRAVEVIFNVNDIDMKKKGIVSRLKMLTLNKLPNLNRVWNKNPRGIVSFPNMQEVSVFDCGQLATLFPSSLAISLVKLQILEIQWCEKLVEIVEKEDAAELGTAEIFKFPCLTSLLLFHLPLLSCFYPGKHHLLCPMLECLDVSYCPNLKLFTSKFHDSHKEAVTESQVSAPIATSRRQQPLFSVEELPELDTIGLEHPWVKPYSEKLELLKLENCPRLEKLVGDVVSFINLKKLAVNLCKEMKYLFTVSTAKTLVQLEILSILNCKSIKEIVKKEDEDTSEEIIFGRLKTLTLNSLSRLVRFYSGNAILQLSCLRTAKIVKCPKMITFSEGGIKAPMFSGIKTSSKDVDVHFHNDLNSTVQWCFREQDSLKHSKHLTIAKDSKLTKIWHSKDAFQDNHFRSLTKLVVKRVEEDHVLPSQILHCLKNLKKLKVESCREVEVIFDINGIDRKKKGIVSGLKKLTLKNLPSLKCVWNKTPQGIVSFPNLQEVSVSRCSELATLFPSSLARNLVKLEELDIQNCDKLVDIVGNDDGIELDTTKMFKFPCLTSLLLFRLPLLTCFYPRKHRLLCPILESLDVSFCPNLKLFTSEFHDSYEALGVEIQVRSTIKNIPLQQPMFSVEKVIPKLKELTVNEKNIILLNALLPQDLLCKLNHLQLCLEGDFNGIPTFLFYFFLKLPSLEHLQLSYCDRLRKLFPDTKHQIHDRILSRLKKLTLDNLEKLNSIGLKHPRVKPYSERLESFVLKECPRVKTIVSGTVSFMNMKELFVTDCKKMQYLFKFSTAKSLVQLVILSIQNCESIKEIVKEENENGSDEIIFARVKTLELVSLPLLGSFYSGYATLQFSRLKKVKVAECRKMETFSQGDIKAPFFYGIQTSVDDFDLTFHEDLNTTIKKLFDQMVEGDSTTKSMDGGISHGHSSTSMDGENRDDDTSTTIDGGDSDGDTSTSTDGGSSDGDGDTSTSTDGGSRDGDTSTATGGGSRDGDTSTSTGGGSRDGDTSTSTDGGSSDGDTSTSTGGGSRDGDTSTSTGGGSRDGDTSTSTDDGSSDGDTSTSMDGGNSDDENLTSTDGGSS</sequence>
<organism evidence="10 11">
    <name type="scientific">Sphenostylis stenocarpa</name>
    <dbReference type="NCBI Taxonomy" id="92480"/>
    <lineage>
        <taxon>Eukaryota</taxon>
        <taxon>Viridiplantae</taxon>
        <taxon>Streptophyta</taxon>
        <taxon>Embryophyta</taxon>
        <taxon>Tracheophyta</taxon>
        <taxon>Spermatophyta</taxon>
        <taxon>Magnoliopsida</taxon>
        <taxon>eudicotyledons</taxon>
        <taxon>Gunneridae</taxon>
        <taxon>Pentapetalae</taxon>
        <taxon>rosids</taxon>
        <taxon>fabids</taxon>
        <taxon>Fabales</taxon>
        <taxon>Fabaceae</taxon>
        <taxon>Papilionoideae</taxon>
        <taxon>50 kb inversion clade</taxon>
        <taxon>NPAAA clade</taxon>
        <taxon>indigoferoid/millettioid clade</taxon>
        <taxon>Phaseoleae</taxon>
        <taxon>Sphenostylis</taxon>
    </lineage>
</organism>
<evidence type="ECO:0000256" key="8">
    <source>
        <dbReference type="SAM" id="MobiDB-lite"/>
    </source>
</evidence>
<dbReference type="InterPro" id="IPR042197">
    <property type="entry name" value="Apaf_helical"/>
</dbReference>